<evidence type="ECO:0000313" key="4">
    <source>
        <dbReference type="Proteomes" id="UP000663844"/>
    </source>
</evidence>
<feature type="non-terminal residue" evidence="3">
    <location>
        <position position="180"/>
    </location>
</feature>
<feature type="region of interest" description="Disordered" evidence="1">
    <location>
        <begin position="1"/>
        <end position="23"/>
    </location>
</feature>
<sequence>MIDTTRRNNETDEQHQSRLNQQQMIDATRRNNETTEQHRIRLDHQQEINKAGRSNETSEERSAHIRSDSRRRQQRRIEMRKNPPVKIWPAAIPQKVKENCLSEFNKRMSMDSLREQICVVCNSRHNEKTMHNVLLSNINDGLLKPHQSLHEMIPGIRSANAQDTDFDEEMIFSNKQADFQ</sequence>
<feature type="domain" description="STPR" evidence="2">
    <location>
        <begin position="5"/>
        <end position="63"/>
    </location>
</feature>
<accession>A0A820JZ59</accession>
<evidence type="ECO:0000256" key="1">
    <source>
        <dbReference type="SAM" id="MobiDB-lite"/>
    </source>
</evidence>
<dbReference type="Proteomes" id="UP000663844">
    <property type="component" value="Unassembled WGS sequence"/>
</dbReference>
<dbReference type="InterPro" id="IPR048998">
    <property type="entry name" value="STPR"/>
</dbReference>
<comment type="caution">
    <text evidence="3">The sequence shown here is derived from an EMBL/GenBank/DDBJ whole genome shotgun (WGS) entry which is preliminary data.</text>
</comment>
<reference evidence="3" key="1">
    <citation type="submission" date="2021-02" db="EMBL/GenBank/DDBJ databases">
        <authorList>
            <person name="Nowell W R."/>
        </authorList>
    </citation>
    <scope>NUCLEOTIDE SEQUENCE</scope>
</reference>
<dbReference type="AlphaFoldDB" id="A0A820JZ59"/>
<gene>
    <name evidence="3" type="ORF">OXD698_LOCUS47741</name>
</gene>
<protein>
    <recommendedName>
        <fullName evidence="2">STPR domain-containing protein</fullName>
    </recommendedName>
</protein>
<feature type="region of interest" description="Disordered" evidence="1">
    <location>
        <begin position="42"/>
        <end position="82"/>
    </location>
</feature>
<dbReference type="Pfam" id="PF21107">
    <property type="entry name" value="STPRs"/>
    <property type="match status" value="1"/>
</dbReference>
<feature type="compositionally biased region" description="Basic and acidic residues" evidence="1">
    <location>
        <begin position="1"/>
        <end position="16"/>
    </location>
</feature>
<evidence type="ECO:0000313" key="3">
    <source>
        <dbReference type="EMBL" id="CAF4331891.1"/>
    </source>
</evidence>
<evidence type="ECO:0000259" key="2">
    <source>
        <dbReference type="Pfam" id="PF21107"/>
    </source>
</evidence>
<proteinExistence type="predicted"/>
<dbReference type="EMBL" id="CAJOAZ010019014">
    <property type="protein sequence ID" value="CAF4331891.1"/>
    <property type="molecule type" value="Genomic_DNA"/>
</dbReference>
<name>A0A820JZ59_9BILA</name>
<organism evidence="3 4">
    <name type="scientific">Adineta steineri</name>
    <dbReference type="NCBI Taxonomy" id="433720"/>
    <lineage>
        <taxon>Eukaryota</taxon>
        <taxon>Metazoa</taxon>
        <taxon>Spiralia</taxon>
        <taxon>Gnathifera</taxon>
        <taxon>Rotifera</taxon>
        <taxon>Eurotatoria</taxon>
        <taxon>Bdelloidea</taxon>
        <taxon>Adinetida</taxon>
        <taxon>Adinetidae</taxon>
        <taxon>Adineta</taxon>
    </lineage>
</organism>
<feature type="compositionally biased region" description="Basic and acidic residues" evidence="1">
    <location>
        <begin position="56"/>
        <end position="81"/>
    </location>
</feature>